<gene>
    <name evidence="1" type="ORF">HPB47_025321</name>
</gene>
<comment type="caution">
    <text evidence="1">The sequence shown here is derived from an EMBL/GenBank/DDBJ whole genome shotgun (WGS) entry which is preliminary data.</text>
</comment>
<name>A0AC60Q2B0_IXOPE</name>
<evidence type="ECO:0000313" key="1">
    <source>
        <dbReference type="EMBL" id="KAG0427639.1"/>
    </source>
</evidence>
<dbReference type="EMBL" id="JABSTQ010009605">
    <property type="protein sequence ID" value="KAG0427639.1"/>
    <property type="molecule type" value="Genomic_DNA"/>
</dbReference>
<keyword evidence="2" id="KW-1185">Reference proteome</keyword>
<sequence length="396" mass="47348">MVPKVGYFATRGKAQMIRNLLVYKGVEFEDKRYPFDGPPDYISTAWRAERSSLGLQFPNMPYYIDDDVKLSQSIAILRYLARKHGMAGRTDEEVTQLDFLEQQALDFQDVGRNMFSPDAEVARKCEETLDDQLKPWAEFLQGRVWALGDRLTYVDFILCEALDWIREIKPDAFEHFPNLLQYLNAFDELPNIKKYKASEKYHKRPIFRRKRLTYVDFILHEALGWIRDFKPDAFQRFLTLLKYLNEFEELPNIRQLVTAKKYRKHTFMRRKWTNEDEITQLDFLEQQVLDLLSEMTKATLSSDKEVARKIHETLLGKELKPWDDFLRGRAWALGDRLTYVDFMLYEALDWIRDTKPDEFKRFPTLAKFLDKFEELPNIKEYMASDKYSKRPFLRRK</sequence>
<evidence type="ECO:0000313" key="2">
    <source>
        <dbReference type="Proteomes" id="UP000805193"/>
    </source>
</evidence>
<dbReference type="Proteomes" id="UP000805193">
    <property type="component" value="Unassembled WGS sequence"/>
</dbReference>
<reference evidence="1 2" key="1">
    <citation type="journal article" date="2020" name="Cell">
        <title>Large-Scale Comparative Analyses of Tick Genomes Elucidate Their Genetic Diversity and Vector Capacities.</title>
        <authorList>
            <consortium name="Tick Genome and Microbiome Consortium (TIGMIC)"/>
            <person name="Jia N."/>
            <person name="Wang J."/>
            <person name="Shi W."/>
            <person name="Du L."/>
            <person name="Sun Y."/>
            <person name="Zhan W."/>
            <person name="Jiang J.F."/>
            <person name="Wang Q."/>
            <person name="Zhang B."/>
            <person name="Ji P."/>
            <person name="Bell-Sakyi L."/>
            <person name="Cui X.M."/>
            <person name="Yuan T.T."/>
            <person name="Jiang B.G."/>
            <person name="Yang W.F."/>
            <person name="Lam T.T."/>
            <person name="Chang Q.C."/>
            <person name="Ding S.J."/>
            <person name="Wang X.J."/>
            <person name="Zhu J.G."/>
            <person name="Ruan X.D."/>
            <person name="Zhao L."/>
            <person name="Wei J.T."/>
            <person name="Ye R.Z."/>
            <person name="Que T.C."/>
            <person name="Du C.H."/>
            <person name="Zhou Y.H."/>
            <person name="Cheng J.X."/>
            <person name="Dai P.F."/>
            <person name="Guo W.B."/>
            <person name="Han X.H."/>
            <person name="Huang E.J."/>
            <person name="Li L.F."/>
            <person name="Wei W."/>
            <person name="Gao Y.C."/>
            <person name="Liu J.Z."/>
            <person name="Shao H.Z."/>
            <person name="Wang X."/>
            <person name="Wang C.C."/>
            <person name="Yang T.C."/>
            <person name="Huo Q.B."/>
            <person name="Li W."/>
            <person name="Chen H.Y."/>
            <person name="Chen S.E."/>
            <person name="Zhou L.G."/>
            <person name="Ni X.B."/>
            <person name="Tian J.H."/>
            <person name="Sheng Y."/>
            <person name="Liu T."/>
            <person name="Pan Y.S."/>
            <person name="Xia L.Y."/>
            <person name="Li J."/>
            <person name="Zhao F."/>
            <person name="Cao W.C."/>
        </authorList>
    </citation>
    <scope>NUCLEOTIDE SEQUENCE [LARGE SCALE GENOMIC DNA]</scope>
    <source>
        <strain evidence="1">Iper-2018</strain>
    </source>
</reference>
<organism evidence="1 2">
    <name type="scientific">Ixodes persulcatus</name>
    <name type="common">Taiga tick</name>
    <dbReference type="NCBI Taxonomy" id="34615"/>
    <lineage>
        <taxon>Eukaryota</taxon>
        <taxon>Metazoa</taxon>
        <taxon>Ecdysozoa</taxon>
        <taxon>Arthropoda</taxon>
        <taxon>Chelicerata</taxon>
        <taxon>Arachnida</taxon>
        <taxon>Acari</taxon>
        <taxon>Parasitiformes</taxon>
        <taxon>Ixodida</taxon>
        <taxon>Ixodoidea</taxon>
        <taxon>Ixodidae</taxon>
        <taxon>Ixodinae</taxon>
        <taxon>Ixodes</taxon>
    </lineage>
</organism>
<proteinExistence type="predicted"/>
<protein>
    <submittedName>
        <fullName evidence="1">Uncharacterized protein</fullName>
    </submittedName>
</protein>
<accession>A0AC60Q2B0</accession>